<dbReference type="AlphaFoldDB" id="A0A8K0NH77"/>
<dbReference type="Pfam" id="PF14388">
    <property type="entry name" value="DUF4419"/>
    <property type="match status" value="1"/>
</dbReference>
<dbReference type="OrthoDB" id="9978173at2759"/>
<sequence>MRSAPITLLYGLGLPAAVLCQITVQVSDVAPLPLNTSGVVSSADDLFRRSCPEEVADKNPYRPQLMLSSYSESYGPIEDVYPSSGSLVRGAIEAWAHHQNLVLRPDVVWFEILTQLNFYMSANAESVRHLFVGFEGKDEIHVRNETLRGAIASFGREIQARVKTDWLLGWVMPGFSTSTRNDDLTATVLMMGLMQHYFEFTAEIMCGIPSVTLLGRRADWVRLYGKLDRLAEWGAEPKRFADELRPILGRFVRTWDEPNSPETKAFWGQIVRAKQQLSCAPNKYDVSGWITGFVHWNEKGQLMRDLRAEETGAEETRLDGVSYGRLDTGELPAGYARAPLKILNFPTWGIDTKAYLLAGNVGIRRTDEGRGRARARGGEVSAEPLGSWFLYGPVEWNATTARMSDYAGEESLGHALGMWCPAAQWHGAEAAGHGSGPVVLQ</sequence>
<dbReference type="EMBL" id="SRPY01000230">
    <property type="protein sequence ID" value="KAG5926853.1"/>
    <property type="molecule type" value="Genomic_DNA"/>
</dbReference>
<feature type="chain" id="PRO_5035477064" evidence="1">
    <location>
        <begin position="21"/>
        <end position="441"/>
    </location>
</feature>
<evidence type="ECO:0000313" key="3">
    <source>
        <dbReference type="Proteomes" id="UP000811619"/>
    </source>
</evidence>
<dbReference type="Proteomes" id="UP000811619">
    <property type="component" value="Unassembled WGS sequence"/>
</dbReference>
<accession>A0A8K0NH77</accession>
<feature type="signal peptide" evidence="1">
    <location>
        <begin position="1"/>
        <end position="20"/>
    </location>
</feature>
<gene>
    <name evidence="2" type="ORF">E4U42_002904</name>
</gene>
<keyword evidence="3" id="KW-1185">Reference proteome</keyword>
<protein>
    <submittedName>
        <fullName evidence="2">Uncharacterized protein</fullName>
    </submittedName>
</protein>
<dbReference type="PANTHER" id="PTHR31252:SF11">
    <property type="entry name" value="DUF4419 DOMAIN-CONTAINING PROTEIN"/>
    <property type="match status" value="1"/>
</dbReference>
<comment type="caution">
    <text evidence="2">The sequence shown here is derived from an EMBL/GenBank/DDBJ whole genome shotgun (WGS) entry which is preliminary data.</text>
</comment>
<reference evidence="2" key="1">
    <citation type="journal article" date="2020" name="bioRxiv">
        <title>Whole genome comparisons of ergot fungi reveals the divergence and evolution of species within the genus Claviceps are the result of varying mechanisms driving genome evolution and host range expansion.</title>
        <authorList>
            <person name="Wyka S.A."/>
            <person name="Mondo S.J."/>
            <person name="Liu M."/>
            <person name="Dettman J."/>
            <person name="Nalam V."/>
            <person name="Broders K.D."/>
        </authorList>
    </citation>
    <scope>NUCLEOTIDE SEQUENCE</scope>
    <source>
        <strain evidence="2">CCC 489</strain>
    </source>
</reference>
<evidence type="ECO:0000313" key="2">
    <source>
        <dbReference type="EMBL" id="KAG5926853.1"/>
    </source>
</evidence>
<organism evidence="2 3">
    <name type="scientific">Claviceps africana</name>
    <dbReference type="NCBI Taxonomy" id="83212"/>
    <lineage>
        <taxon>Eukaryota</taxon>
        <taxon>Fungi</taxon>
        <taxon>Dikarya</taxon>
        <taxon>Ascomycota</taxon>
        <taxon>Pezizomycotina</taxon>
        <taxon>Sordariomycetes</taxon>
        <taxon>Hypocreomycetidae</taxon>
        <taxon>Hypocreales</taxon>
        <taxon>Clavicipitaceae</taxon>
        <taxon>Claviceps</taxon>
    </lineage>
</organism>
<dbReference type="InterPro" id="IPR025533">
    <property type="entry name" value="DUF4419"/>
</dbReference>
<keyword evidence="1" id="KW-0732">Signal</keyword>
<name>A0A8K0NH77_9HYPO</name>
<dbReference type="PANTHER" id="PTHR31252">
    <property type="entry name" value="DUF4419 DOMAIN-CONTAINING PROTEIN"/>
    <property type="match status" value="1"/>
</dbReference>
<evidence type="ECO:0000256" key="1">
    <source>
        <dbReference type="SAM" id="SignalP"/>
    </source>
</evidence>
<proteinExistence type="predicted"/>